<evidence type="ECO:0008006" key="5">
    <source>
        <dbReference type="Google" id="ProtNLM"/>
    </source>
</evidence>
<dbReference type="AlphaFoldDB" id="A0A9D4ZKU2"/>
<dbReference type="GO" id="GO:0048731">
    <property type="term" value="P:system development"/>
    <property type="evidence" value="ECO:0007669"/>
    <property type="project" value="UniProtKB-ARBA"/>
</dbReference>
<dbReference type="InterPro" id="IPR002885">
    <property type="entry name" value="PPR_rpt"/>
</dbReference>
<dbReference type="NCBIfam" id="TIGR00756">
    <property type="entry name" value="PPR"/>
    <property type="match status" value="8"/>
</dbReference>
<dbReference type="EMBL" id="JABFUD020000008">
    <property type="protein sequence ID" value="KAI5076856.1"/>
    <property type="molecule type" value="Genomic_DNA"/>
</dbReference>
<dbReference type="GO" id="GO:0003723">
    <property type="term" value="F:RNA binding"/>
    <property type="evidence" value="ECO:0007669"/>
    <property type="project" value="InterPro"/>
</dbReference>
<dbReference type="PANTHER" id="PTHR24015">
    <property type="entry name" value="OS07G0578800 PROTEIN-RELATED"/>
    <property type="match status" value="1"/>
</dbReference>
<sequence>MKNYRNDPSSFWAALDVEKALSILETETFPPPSVKAFSTILFKCRKQRAKEHVLRLHMYMQKHSLEAHSFLGNHLVATLVDIGSIHDAEQVFNGLEYRNDMSWHALVTGYVKQGKPLLAILLYAKMSDDDRVNLSGRTFVALLKACLMLHDFDKGLEIYAEVARLGFTDRDLFVASTLVDFYMKLGSIAKAKQLFDKLSNRDVVLWNALIAGYVNHGFGQEALHSFQQMHLHGIHPNAVTFICILKACGMLGSEEKIIAIHAEVERKGLLTNDHLLSCTLVDSYAKSGCLVKAQDVFDAQPVHNVISWTALISGYADHQHGQAALAAYAEMQDQGFFPNGVTYISLLKACGSLRDGETGKKLHCEISRMALQENNLNVGNAMIDMYCKCGLLLTAREVFDKLVQKDLVSWNTLLNGYADEELCAEALDTFERMQMASISPNAATFAGIMKACATLKSISKGQQLHMEIQKNGLFEGRHVIGNTLVDMYAKCGLLKEAEQVFSDLSLQDVFSFNALLGGYTEYQYFEIVLKLFEQMWRVGVAPDAVSFNCSLKACGSIGARDKGEQLHAEIEKMGLFDRNPMIGNALVDMYAKCGQLATSQHIFNELSVRHAVAWNALILGYADYGYSGKALELFEEMQLQRVSPDVVTFVCSLKACVSVGAINKGKELHAELARQGLLEFDLALGNTLVDMYAKYDMLSAAQETFDRLPCQDTVSWNVLLAGCTDQCHTEKVLEQFKVMQSRGVSPDDVTFITCLKACSNVGAVPEGQDIHSEIVKKGLFNLVLVSSMLVDMYAKFGLLKDAQYLFDRRHPVQDLCLWNVLIAGYAEHGESENALECLEWMRSKGISPDIISLFHSLKACGCLGAIDKGAALHMEATKKGFLEEGGVIGNSLIVMYVKCGLLAVAHNMFDRLPTQDIGSWNALIAGYDELRDNDDVFLVFDRMLGEGMRPDSVTFILLLNACSRRGLLKRASQYFEAMSKDYGIEPTSGHYTCMVDLLGRIGHLGKAMANIAELPCSSDAAMWHTFLSACEKWGSVELGRQAFEHALKVE</sequence>
<dbReference type="Pfam" id="PF01535">
    <property type="entry name" value="PPR"/>
    <property type="match status" value="3"/>
</dbReference>
<feature type="repeat" description="PPR" evidence="2">
    <location>
        <begin position="304"/>
        <end position="338"/>
    </location>
</feature>
<evidence type="ECO:0000256" key="1">
    <source>
        <dbReference type="ARBA" id="ARBA00022737"/>
    </source>
</evidence>
<feature type="repeat" description="PPR" evidence="2">
    <location>
        <begin position="951"/>
        <end position="986"/>
    </location>
</feature>
<feature type="repeat" description="PPR" evidence="2">
    <location>
        <begin position="508"/>
        <end position="542"/>
    </location>
</feature>
<feature type="repeat" description="PPR" evidence="2">
    <location>
        <begin position="610"/>
        <end position="644"/>
    </location>
</feature>
<keyword evidence="1" id="KW-0677">Repeat</keyword>
<feature type="repeat" description="PPR" evidence="2">
    <location>
        <begin position="916"/>
        <end position="950"/>
    </location>
</feature>
<protein>
    <recommendedName>
        <fullName evidence="5">Pentatricopeptide repeat-containing protein</fullName>
    </recommendedName>
</protein>
<dbReference type="Pfam" id="PF13041">
    <property type="entry name" value="PPR_2"/>
    <property type="match status" value="8"/>
</dbReference>
<dbReference type="Gene3D" id="1.25.40.10">
    <property type="entry name" value="Tetratricopeptide repeat domain"/>
    <property type="match status" value="7"/>
</dbReference>
<dbReference type="PANTHER" id="PTHR24015:SF548">
    <property type="entry name" value="OS08G0340900 PROTEIN"/>
    <property type="match status" value="1"/>
</dbReference>
<feature type="repeat" description="PPR" evidence="2">
    <location>
        <begin position="406"/>
        <end position="440"/>
    </location>
</feature>
<comment type="caution">
    <text evidence="3">The sequence shown here is derived from an EMBL/GenBank/DDBJ whole genome shotgun (WGS) entry which is preliminary data.</text>
</comment>
<dbReference type="OrthoDB" id="1960808at2759"/>
<accession>A0A9D4ZKU2</accession>
<name>A0A9D4ZKU2_ADICA</name>
<feature type="repeat" description="PPR" evidence="2">
    <location>
        <begin position="712"/>
        <end position="746"/>
    </location>
</feature>
<evidence type="ECO:0000313" key="3">
    <source>
        <dbReference type="EMBL" id="KAI5076856.1"/>
    </source>
</evidence>
<evidence type="ECO:0000256" key="2">
    <source>
        <dbReference type="PROSITE-ProRule" id="PRU00708"/>
    </source>
</evidence>
<gene>
    <name evidence="3" type="ORF">GOP47_0008921</name>
</gene>
<organism evidence="3 4">
    <name type="scientific">Adiantum capillus-veneris</name>
    <name type="common">Maidenhair fern</name>
    <dbReference type="NCBI Taxonomy" id="13818"/>
    <lineage>
        <taxon>Eukaryota</taxon>
        <taxon>Viridiplantae</taxon>
        <taxon>Streptophyta</taxon>
        <taxon>Embryophyta</taxon>
        <taxon>Tracheophyta</taxon>
        <taxon>Polypodiopsida</taxon>
        <taxon>Polypodiidae</taxon>
        <taxon>Polypodiales</taxon>
        <taxon>Pteridineae</taxon>
        <taxon>Pteridaceae</taxon>
        <taxon>Vittarioideae</taxon>
        <taxon>Adiantum</taxon>
    </lineage>
</organism>
<dbReference type="PROSITE" id="PS51375">
    <property type="entry name" value="PPR"/>
    <property type="match status" value="9"/>
</dbReference>
<keyword evidence="4" id="KW-1185">Reference proteome</keyword>
<dbReference type="InterPro" id="IPR046960">
    <property type="entry name" value="PPR_At4g14850-like_plant"/>
</dbReference>
<dbReference type="GO" id="GO:0009451">
    <property type="term" value="P:RNA modification"/>
    <property type="evidence" value="ECO:0007669"/>
    <property type="project" value="InterPro"/>
</dbReference>
<dbReference type="Proteomes" id="UP000886520">
    <property type="component" value="Chromosome 8"/>
</dbReference>
<proteinExistence type="predicted"/>
<feature type="repeat" description="PPR" evidence="2">
    <location>
        <begin position="814"/>
        <end position="848"/>
    </location>
</feature>
<evidence type="ECO:0000313" key="4">
    <source>
        <dbReference type="Proteomes" id="UP000886520"/>
    </source>
</evidence>
<feature type="repeat" description="PPR" evidence="2">
    <location>
        <begin position="202"/>
        <end position="236"/>
    </location>
</feature>
<dbReference type="FunFam" id="1.25.40.10:FF:000344">
    <property type="entry name" value="Pentatricopeptide repeat-containing protein"/>
    <property type="match status" value="3"/>
</dbReference>
<reference evidence="3" key="1">
    <citation type="submission" date="2021-01" db="EMBL/GenBank/DDBJ databases">
        <title>Adiantum capillus-veneris genome.</title>
        <authorList>
            <person name="Fang Y."/>
            <person name="Liao Q."/>
        </authorList>
    </citation>
    <scope>NUCLEOTIDE SEQUENCE</scope>
    <source>
        <strain evidence="3">H3</strain>
        <tissue evidence="3">Leaf</tissue>
    </source>
</reference>
<dbReference type="InterPro" id="IPR011990">
    <property type="entry name" value="TPR-like_helical_dom_sf"/>
</dbReference>
<dbReference type="FunFam" id="1.25.40.10:FF:000158">
    <property type="entry name" value="pentatricopeptide repeat-containing protein At2g33680"/>
    <property type="match status" value="1"/>
</dbReference>
<dbReference type="SUPFAM" id="SSF81901">
    <property type="entry name" value="HCP-like"/>
    <property type="match status" value="1"/>
</dbReference>